<evidence type="ECO:0000313" key="4">
    <source>
        <dbReference type="Proteomes" id="UP000076842"/>
    </source>
</evidence>
<keyword evidence="4" id="KW-1185">Reference proteome</keyword>
<organism evidence="3 4">
    <name type="scientific">Calocera cornea HHB12733</name>
    <dbReference type="NCBI Taxonomy" id="1353952"/>
    <lineage>
        <taxon>Eukaryota</taxon>
        <taxon>Fungi</taxon>
        <taxon>Dikarya</taxon>
        <taxon>Basidiomycota</taxon>
        <taxon>Agaricomycotina</taxon>
        <taxon>Dacrymycetes</taxon>
        <taxon>Dacrymycetales</taxon>
        <taxon>Dacrymycetaceae</taxon>
        <taxon>Calocera</taxon>
    </lineage>
</organism>
<protein>
    <submittedName>
        <fullName evidence="3">Uncharacterized protein</fullName>
    </submittedName>
</protein>
<feature type="compositionally biased region" description="Polar residues" evidence="1">
    <location>
        <begin position="109"/>
        <end position="118"/>
    </location>
</feature>
<reference evidence="3 4" key="1">
    <citation type="journal article" date="2016" name="Mol. Biol. Evol.">
        <title>Comparative Genomics of Early-Diverging Mushroom-Forming Fungi Provides Insights into the Origins of Lignocellulose Decay Capabilities.</title>
        <authorList>
            <person name="Nagy L.G."/>
            <person name="Riley R."/>
            <person name="Tritt A."/>
            <person name="Adam C."/>
            <person name="Daum C."/>
            <person name="Floudas D."/>
            <person name="Sun H."/>
            <person name="Yadav J.S."/>
            <person name="Pangilinan J."/>
            <person name="Larsson K.H."/>
            <person name="Matsuura K."/>
            <person name="Barry K."/>
            <person name="Labutti K."/>
            <person name="Kuo R."/>
            <person name="Ohm R.A."/>
            <person name="Bhattacharya S.S."/>
            <person name="Shirouzu T."/>
            <person name="Yoshinaga Y."/>
            <person name="Martin F.M."/>
            <person name="Grigoriev I.V."/>
            <person name="Hibbett D.S."/>
        </authorList>
    </citation>
    <scope>NUCLEOTIDE SEQUENCE [LARGE SCALE GENOMIC DNA]</scope>
    <source>
        <strain evidence="3 4">HHB12733</strain>
    </source>
</reference>
<evidence type="ECO:0000256" key="2">
    <source>
        <dbReference type="SAM" id="SignalP"/>
    </source>
</evidence>
<keyword evidence="2" id="KW-0732">Signal</keyword>
<dbReference type="EMBL" id="KV423977">
    <property type="protein sequence ID" value="KZT56489.1"/>
    <property type="molecule type" value="Genomic_DNA"/>
</dbReference>
<dbReference type="AlphaFoldDB" id="A0A165FAZ8"/>
<sequence length="159" mass="18369">MFLHTALAINFLLFISVVFAAPFTLNINTQRDLSEWSGDILPRGAQREGTVFEARYVDMDAEGLLTRAKDGDNNWRKQETEMQKKNLLTSGTWGKFVQLIHPQPYTQSFSIEGSQAQAERTKETPEEKRIRKQTEEEQKAQIEMKKQEEKAAKRRRAGH</sequence>
<dbReference type="Proteomes" id="UP000076842">
    <property type="component" value="Unassembled WGS sequence"/>
</dbReference>
<evidence type="ECO:0000256" key="1">
    <source>
        <dbReference type="SAM" id="MobiDB-lite"/>
    </source>
</evidence>
<accession>A0A165FAZ8</accession>
<dbReference type="InParanoid" id="A0A165FAZ8"/>
<feature type="region of interest" description="Disordered" evidence="1">
    <location>
        <begin position="109"/>
        <end position="159"/>
    </location>
</feature>
<gene>
    <name evidence="3" type="ORF">CALCODRAFT_555909</name>
</gene>
<proteinExistence type="predicted"/>
<feature type="signal peptide" evidence="2">
    <location>
        <begin position="1"/>
        <end position="20"/>
    </location>
</feature>
<feature type="chain" id="PRO_5007857692" evidence="2">
    <location>
        <begin position="21"/>
        <end position="159"/>
    </location>
</feature>
<feature type="compositionally biased region" description="Basic and acidic residues" evidence="1">
    <location>
        <begin position="119"/>
        <end position="151"/>
    </location>
</feature>
<evidence type="ECO:0000313" key="3">
    <source>
        <dbReference type="EMBL" id="KZT56489.1"/>
    </source>
</evidence>
<name>A0A165FAZ8_9BASI</name>